<name>A0A5K1IT72_9ACTN</name>
<organism evidence="2 3">
    <name type="scientific">Collinsella aerofaciens</name>
    <dbReference type="NCBI Taxonomy" id="74426"/>
    <lineage>
        <taxon>Bacteria</taxon>
        <taxon>Bacillati</taxon>
        <taxon>Actinomycetota</taxon>
        <taxon>Coriobacteriia</taxon>
        <taxon>Coriobacteriales</taxon>
        <taxon>Coriobacteriaceae</taxon>
        <taxon>Collinsella</taxon>
    </lineage>
</organism>
<dbReference type="InterPro" id="IPR029044">
    <property type="entry name" value="Nucleotide-diphossugar_trans"/>
</dbReference>
<protein>
    <submittedName>
        <fullName evidence="2">Glycosyltransferase EpsH</fullName>
        <ecNumber evidence="2">2.4.-.-</ecNumber>
    </submittedName>
</protein>
<keyword evidence="2" id="KW-0328">Glycosyltransferase</keyword>
<gene>
    <name evidence="2" type="primary">epsH_2</name>
    <name evidence="2" type="ORF">CKJAJONC_01553</name>
</gene>
<dbReference type="PANTHER" id="PTHR22916:SF3">
    <property type="entry name" value="UDP-GLCNAC:BETAGAL BETA-1,3-N-ACETYLGLUCOSAMINYLTRANSFERASE-LIKE PROTEIN 1"/>
    <property type="match status" value="1"/>
</dbReference>
<dbReference type="EMBL" id="CABWIF010000008">
    <property type="protein sequence ID" value="VWL91935.1"/>
    <property type="molecule type" value="Genomic_DNA"/>
</dbReference>
<evidence type="ECO:0000259" key="1">
    <source>
        <dbReference type="Pfam" id="PF00535"/>
    </source>
</evidence>
<dbReference type="GO" id="GO:0016758">
    <property type="term" value="F:hexosyltransferase activity"/>
    <property type="evidence" value="ECO:0007669"/>
    <property type="project" value="UniProtKB-ARBA"/>
</dbReference>
<dbReference type="PANTHER" id="PTHR22916">
    <property type="entry name" value="GLYCOSYLTRANSFERASE"/>
    <property type="match status" value="1"/>
</dbReference>
<dbReference type="RefSeq" id="WP_152067632.1">
    <property type="nucleotide sequence ID" value="NZ_CABWIF010000008.1"/>
</dbReference>
<feature type="domain" description="Glycosyltransferase 2-like" evidence="1">
    <location>
        <begin position="12"/>
        <end position="173"/>
    </location>
</feature>
<proteinExistence type="predicted"/>
<reference evidence="2 3" key="1">
    <citation type="submission" date="2019-10" db="EMBL/GenBank/DDBJ databases">
        <authorList>
            <person name="Wolf R A."/>
        </authorList>
    </citation>
    <scope>NUCLEOTIDE SEQUENCE [LARGE SCALE GENOMIC DNA]</scope>
    <source>
        <strain evidence="2">Collinsella_aerofaciens_DSM_13712</strain>
    </source>
</reference>
<dbReference type="SUPFAM" id="SSF53448">
    <property type="entry name" value="Nucleotide-diphospho-sugar transferases"/>
    <property type="match status" value="1"/>
</dbReference>
<dbReference type="Proteomes" id="UP000368032">
    <property type="component" value="Unassembled WGS sequence"/>
</dbReference>
<dbReference type="Gene3D" id="3.90.550.10">
    <property type="entry name" value="Spore Coat Polysaccharide Biosynthesis Protein SpsA, Chain A"/>
    <property type="match status" value="1"/>
</dbReference>
<dbReference type="AlphaFoldDB" id="A0A5K1IT72"/>
<keyword evidence="2" id="KW-0808">Transferase</keyword>
<dbReference type="EC" id="2.4.-.-" evidence="2"/>
<dbReference type="CDD" id="cd00761">
    <property type="entry name" value="Glyco_tranf_GTA_type"/>
    <property type="match status" value="1"/>
</dbReference>
<dbReference type="Pfam" id="PF00535">
    <property type="entry name" value="Glycos_transf_2"/>
    <property type="match status" value="1"/>
</dbReference>
<accession>A0A5K1IT72</accession>
<evidence type="ECO:0000313" key="3">
    <source>
        <dbReference type="Proteomes" id="UP000368032"/>
    </source>
</evidence>
<dbReference type="InterPro" id="IPR001173">
    <property type="entry name" value="Glyco_trans_2-like"/>
</dbReference>
<evidence type="ECO:0000313" key="2">
    <source>
        <dbReference type="EMBL" id="VWL91935.1"/>
    </source>
</evidence>
<sequence length="350" mass="38481">MSIRHTNYPLVSIVVPCYNAERTIEACLDSLLNQGFQGLEIICVNDGSKDKTADILDSYRLCHPEVFVVNQENSGAWSARLSGIQKAKGDYIMFLDSDDVAVPGFIVKMYELASSINCDLAVCGFNRVDIGTGKLMSAEFCKPLGSFSLKKDPGRLLQINPAPWNKIYKASLLKHSHRLSVAPVMLDDLSLLLLALLRSDGLISYLPEALVEYRVHGDSTINSINPGQLKDAIAAMAEIRSYYKNCNPVEMLEAFDAVAFAHIVVSMSFRLLGSGISNVTNEIDVLIAAADSEFPYWRTSRYLSLGYGCKNGGLFLKASLSSAFVKLGLFKPALSVYRLVRKAIGKDISW</sequence>